<keyword evidence="2 8" id="KW-1003">Cell membrane</keyword>
<dbReference type="PANTHER" id="PTHR37820">
    <property type="entry name" value="CELL DIVISION PROTEIN DIVIB"/>
    <property type="match status" value="1"/>
</dbReference>
<comment type="similarity">
    <text evidence="8">Belongs to the FtsQ/DivIB family. DivIB subfamily.</text>
</comment>
<dbReference type="PANTHER" id="PTHR37820:SF1">
    <property type="entry name" value="CELL DIVISION PROTEIN FTSQ"/>
    <property type="match status" value="1"/>
</dbReference>
<evidence type="ECO:0000256" key="9">
    <source>
        <dbReference type="SAM" id="MobiDB-lite"/>
    </source>
</evidence>
<dbReference type="Gene3D" id="3.40.50.10960">
    <property type="match status" value="1"/>
</dbReference>
<evidence type="ECO:0000259" key="10">
    <source>
        <dbReference type="PROSITE" id="PS51779"/>
    </source>
</evidence>
<keyword evidence="7 8" id="KW-0131">Cell cycle</keyword>
<evidence type="ECO:0000256" key="1">
    <source>
        <dbReference type="ARBA" id="ARBA00004370"/>
    </source>
</evidence>
<reference evidence="11 12" key="1">
    <citation type="submission" date="2023-02" db="EMBL/GenBank/DDBJ databases">
        <title>Genome sequence of Lacticaseibacillus sp. KACC 23028.</title>
        <authorList>
            <person name="Kim S."/>
            <person name="Heo J."/>
            <person name="Kwon S.-W."/>
        </authorList>
    </citation>
    <scope>NUCLEOTIDE SEQUENCE [LARGE SCALE GENOMIC DNA]</scope>
    <source>
        <strain evidence="11 12">KACC 23028</strain>
    </source>
</reference>
<name>A0ABY7WPS5_9LACO</name>
<keyword evidence="5 8" id="KW-1133">Transmembrane helix</keyword>
<dbReference type="InterPro" id="IPR005548">
    <property type="entry name" value="Cell_div_FtsQ/DivIB_C"/>
</dbReference>
<feature type="region of interest" description="Disordered" evidence="9">
    <location>
        <begin position="1"/>
        <end position="36"/>
    </location>
</feature>
<comment type="subcellular location">
    <subcellularLocation>
        <location evidence="8">Cell membrane</location>
        <topology evidence="8">Single-pass type II membrane protein</topology>
    </subcellularLocation>
    <subcellularLocation>
        <location evidence="1">Membrane</location>
    </subcellularLocation>
    <text evidence="8">Localizes to the division septum.</text>
</comment>
<evidence type="ECO:0000256" key="4">
    <source>
        <dbReference type="ARBA" id="ARBA00022692"/>
    </source>
</evidence>
<evidence type="ECO:0000256" key="6">
    <source>
        <dbReference type="ARBA" id="ARBA00023136"/>
    </source>
</evidence>
<sequence length="277" mass="30835">MSKQDDDKPHQSFDFSPYSKQLHSKRNGVENGPAELQKNMPAVQKVRWGRTWRGLGVILPPFIIVGLFAIYMATPLSKVREVTVHGSELTTNQAIIDTSKLDDKVLIPGLALHEGKVEHRVASKFPEIKTVKLRIHRMRDVSLTVTEYKASGYYHDKKGYHLIMSTGKVLTGASETPKLGMPVFTGFGRGRALRQISKLLDQFPPAISRDVSEVVLSRGGGNPYQITIAMNDGNRIVADQRTILKKIKYYPSMVAQIKGTGTVDLEVGAFYTPNKTK</sequence>
<dbReference type="HAMAP" id="MF_00912">
    <property type="entry name" value="DivIB"/>
    <property type="match status" value="1"/>
</dbReference>
<feature type="transmembrane region" description="Helical" evidence="8">
    <location>
        <begin position="54"/>
        <end position="73"/>
    </location>
</feature>
<dbReference type="InterPro" id="IPR034746">
    <property type="entry name" value="POTRA"/>
</dbReference>
<keyword evidence="3 8" id="KW-0132">Cell division</keyword>
<organism evidence="11 12">
    <name type="scientific">Lacticaseibacillus pabuli</name>
    <dbReference type="NCBI Taxonomy" id="3025672"/>
    <lineage>
        <taxon>Bacteria</taxon>
        <taxon>Bacillati</taxon>
        <taxon>Bacillota</taxon>
        <taxon>Bacilli</taxon>
        <taxon>Lactobacillales</taxon>
        <taxon>Lactobacillaceae</taxon>
        <taxon>Lacticaseibacillus</taxon>
    </lineage>
</organism>
<protein>
    <recommendedName>
        <fullName evidence="8">Cell division protein DivIB</fullName>
    </recommendedName>
</protein>
<evidence type="ECO:0000256" key="8">
    <source>
        <dbReference type="HAMAP-Rule" id="MF_00912"/>
    </source>
</evidence>
<dbReference type="GO" id="GO:0051301">
    <property type="term" value="P:cell division"/>
    <property type="evidence" value="ECO:0007669"/>
    <property type="project" value="UniProtKB-KW"/>
</dbReference>
<evidence type="ECO:0000313" key="11">
    <source>
        <dbReference type="EMBL" id="WDF81671.1"/>
    </source>
</evidence>
<dbReference type="Pfam" id="PF03799">
    <property type="entry name" value="FtsQ_DivIB_C"/>
    <property type="match status" value="1"/>
</dbReference>
<keyword evidence="6 8" id="KW-0472">Membrane</keyword>
<feature type="domain" description="POTRA" evidence="10">
    <location>
        <begin position="77"/>
        <end position="148"/>
    </location>
</feature>
<evidence type="ECO:0000256" key="7">
    <source>
        <dbReference type="ARBA" id="ARBA00023306"/>
    </source>
</evidence>
<evidence type="ECO:0000256" key="2">
    <source>
        <dbReference type="ARBA" id="ARBA00022475"/>
    </source>
</evidence>
<evidence type="ECO:0000313" key="12">
    <source>
        <dbReference type="Proteomes" id="UP001220377"/>
    </source>
</evidence>
<keyword evidence="12" id="KW-1185">Reference proteome</keyword>
<evidence type="ECO:0000256" key="5">
    <source>
        <dbReference type="ARBA" id="ARBA00022989"/>
    </source>
</evidence>
<dbReference type="PROSITE" id="PS51779">
    <property type="entry name" value="POTRA"/>
    <property type="match status" value="1"/>
</dbReference>
<feature type="compositionally biased region" description="Basic and acidic residues" evidence="9">
    <location>
        <begin position="1"/>
        <end position="11"/>
    </location>
</feature>
<dbReference type="Pfam" id="PF08478">
    <property type="entry name" value="POTRA_1"/>
    <property type="match status" value="1"/>
</dbReference>
<dbReference type="InterPro" id="IPR013685">
    <property type="entry name" value="POTRA_FtsQ_type"/>
</dbReference>
<dbReference type="InterPro" id="IPR050487">
    <property type="entry name" value="FtsQ_DivIB"/>
</dbReference>
<dbReference type="EMBL" id="CP117884">
    <property type="protein sequence ID" value="WDF81671.1"/>
    <property type="molecule type" value="Genomic_DNA"/>
</dbReference>
<evidence type="ECO:0000256" key="3">
    <source>
        <dbReference type="ARBA" id="ARBA00022618"/>
    </source>
</evidence>
<gene>
    <name evidence="8" type="primary">divIB</name>
    <name evidence="11" type="ORF">PQ472_06965</name>
</gene>
<dbReference type="Proteomes" id="UP001220377">
    <property type="component" value="Chromosome"/>
</dbReference>
<proteinExistence type="inferred from homology"/>
<accession>A0ABY7WPS5</accession>
<comment type="function">
    <text evidence="8">Cell division protein that may be involved in stabilizing or promoting the assembly of the division complex.</text>
</comment>
<dbReference type="InterPro" id="IPR026580">
    <property type="entry name" value="DivIB"/>
</dbReference>
<dbReference type="RefSeq" id="WP_274258607.1">
    <property type="nucleotide sequence ID" value="NZ_CP117884.1"/>
</dbReference>
<keyword evidence="4 8" id="KW-0812">Transmembrane</keyword>